<feature type="region of interest" description="Disordered" evidence="1">
    <location>
        <begin position="1"/>
        <end position="29"/>
    </location>
</feature>
<keyword evidence="2" id="KW-0812">Transmembrane</keyword>
<evidence type="ECO:0008006" key="5">
    <source>
        <dbReference type="Google" id="ProtNLM"/>
    </source>
</evidence>
<comment type="caution">
    <text evidence="3">The sequence shown here is derived from an EMBL/GenBank/DDBJ whole genome shotgun (WGS) entry which is preliminary data.</text>
</comment>
<proteinExistence type="predicted"/>
<dbReference type="PATRIC" id="fig|264251.5.peg.2486"/>
<evidence type="ECO:0000256" key="2">
    <source>
        <dbReference type="SAM" id="Phobius"/>
    </source>
</evidence>
<dbReference type="RefSeq" id="WP_082141254.1">
    <property type="nucleotide sequence ID" value="NZ_JNBQ01000014.1"/>
</dbReference>
<name>A0A0H2KRJ9_9MICO</name>
<keyword evidence="4" id="KW-1185">Reference proteome</keyword>
<accession>A0A0H2KRJ9</accession>
<dbReference type="InterPro" id="IPR021449">
    <property type="entry name" value="DUF3099"/>
</dbReference>
<feature type="region of interest" description="Disordered" evidence="1">
    <location>
        <begin position="86"/>
        <end position="122"/>
    </location>
</feature>
<evidence type="ECO:0000313" key="4">
    <source>
        <dbReference type="Proteomes" id="UP000035265"/>
    </source>
</evidence>
<dbReference type="Proteomes" id="UP000035265">
    <property type="component" value="Unassembled WGS sequence"/>
</dbReference>
<evidence type="ECO:0000313" key="3">
    <source>
        <dbReference type="EMBL" id="KLN34454.1"/>
    </source>
</evidence>
<gene>
    <name evidence="3" type="ORF">FB00_12225</name>
</gene>
<feature type="transmembrane region" description="Helical" evidence="2">
    <location>
        <begin position="59"/>
        <end position="78"/>
    </location>
</feature>
<dbReference type="Pfam" id="PF11298">
    <property type="entry name" value="DUF3099"/>
    <property type="match status" value="1"/>
</dbReference>
<evidence type="ECO:0000256" key="1">
    <source>
        <dbReference type="SAM" id="MobiDB-lite"/>
    </source>
</evidence>
<organism evidence="3 4">
    <name type="scientific">Cellulosimicrobium funkei</name>
    <dbReference type="NCBI Taxonomy" id="264251"/>
    <lineage>
        <taxon>Bacteria</taxon>
        <taxon>Bacillati</taxon>
        <taxon>Actinomycetota</taxon>
        <taxon>Actinomycetes</taxon>
        <taxon>Micrococcales</taxon>
        <taxon>Promicromonosporaceae</taxon>
        <taxon>Cellulosimicrobium</taxon>
    </lineage>
</organism>
<sequence>MSTRRTARRSAEAVPSITSAPEPLAADQSRRERKYLIQMGIRIVCFVAAILVAPSWLTWVFAAAAIVLPYSAVLIANAGRDQAHYDTSPMEHRALPAAGVPGSHGIAGAGPRDAQDHEEDNR</sequence>
<keyword evidence="2" id="KW-1133">Transmembrane helix</keyword>
<feature type="transmembrane region" description="Helical" evidence="2">
    <location>
        <begin position="35"/>
        <end position="53"/>
    </location>
</feature>
<feature type="compositionally biased region" description="Basic and acidic residues" evidence="1">
    <location>
        <begin position="113"/>
        <end position="122"/>
    </location>
</feature>
<protein>
    <recommendedName>
        <fullName evidence="5">DUF3099 domain-containing protein</fullName>
    </recommendedName>
</protein>
<reference evidence="3 4" key="1">
    <citation type="submission" date="2014-05" db="EMBL/GenBank/DDBJ databases">
        <title>Cellulosimicrobium funkei U11 genome.</title>
        <authorList>
            <person name="Hu C."/>
            <person name="Gong Y."/>
            <person name="Wan W."/>
            <person name="Jiang M."/>
        </authorList>
    </citation>
    <scope>NUCLEOTIDE SEQUENCE [LARGE SCALE GENOMIC DNA]</scope>
    <source>
        <strain evidence="3 4">U11</strain>
    </source>
</reference>
<keyword evidence="2" id="KW-0472">Membrane</keyword>
<dbReference type="EMBL" id="JNBQ01000014">
    <property type="protein sequence ID" value="KLN34454.1"/>
    <property type="molecule type" value="Genomic_DNA"/>
</dbReference>
<dbReference type="AlphaFoldDB" id="A0A0H2KRJ9"/>
<dbReference type="STRING" id="264251.FB00_12225"/>